<dbReference type="RefSeq" id="WP_014774858.1">
    <property type="nucleotide sequence ID" value="NC_018011.1"/>
</dbReference>
<dbReference type="SMART" id="SM00382">
    <property type="entry name" value="AAA"/>
    <property type="match status" value="1"/>
</dbReference>
<dbReference type="GO" id="GO:0016887">
    <property type="term" value="F:ATP hydrolysis activity"/>
    <property type="evidence" value="ECO:0007669"/>
    <property type="project" value="InterPro"/>
</dbReference>
<dbReference type="PANTHER" id="PTHR35894:SF5">
    <property type="entry name" value="MU-LIKE PROPHAGE FLUMU DNA TRANSPOSITION PROTEIN B"/>
    <property type="match status" value="1"/>
</dbReference>
<evidence type="ECO:0000313" key="3">
    <source>
        <dbReference type="Proteomes" id="UP000006052"/>
    </source>
</evidence>
<dbReference type="InterPro" id="IPR049945">
    <property type="entry name" value="AAA_22"/>
</dbReference>
<dbReference type="InterPro" id="IPR027417">
    <property type="entry name" value="P-loop_NTPase"/>
</dbReference>
<dbReference type="Pfam" id="PF13401">
    <property type="entry name" value="AAA_22"/>
    <property type="match status" value="1"/>
</dbReference>
<organism evidence="2 3">
    <name type="scientific">Alistipes finegoldii (strain DSM 17242 / JCM 16770 / CCUG 46020 / CIP 107999 / KCTC 15236 / AHN 2437)</name>
    <dbReference type="NCBI Taxonomy" id="679935"/>
    <lineage>
        <taxon>Bacteria</taxon>
        <taxon>Pseudomonadati</taxon>
        <taxon>Bacteroidota</taxon>
        <taxon>Bacteroidia</taxon>
        <taxon>Bacteroidales</taxon>
        <taxon>Rikenellaceae</taxon>
        <taxon>Alistipes</taxon>
    </lineage>
</organism>
<dbReference type="AlphaFoldDB" id="I3YJK6"/>
<dbReference type="Proteomes" id="UP000006052">
    <property type="component" value="Chromosome"/>
</dbReference>
<name>I3YJK6_ALIFI</name>
<dbReference type="STRING" id="679935.Alfi_0800"/>
<gene>
    <name evidence="2" type="ordered locus">Alfi_0800</name>
</gene>
<dbReference type="PATRIC" id="fig|679935.3.peg.743"/>
<dbReference type="InterPro" id="IPR003593">
    <property type="entry name" value="AAA+_ATPase"/>
</dbReference>
<dbReference type="Gene3D" id="3.40.50.300">
    <property type="entry name" value="P-loop containing nucleotide triphosphate hydrolases"/>
    <property type="match status" value="1"/>
</dbReference>
<accession>I3YJK6</accession>
<feature type="domain" description="AAA+ ATPase" evidence="1">
    <location>
        <begin position="89"/>
        <end position="271"/>
    </location>
</feature>
<evidence type="ECO:0000313" key="2">
    <source>
        <dbReference type="EMBL" id="AFL77174.1"/>
    </source>
</evidence>
<dbReference type="PANTHER" id="PTHR35894">
    <property type="entry name" value="GENERAL SECRETION PATHWAY PROTEIN A-RELATED"/>
    <property type="match status" value="1"/>
</dbReference>
<proteinExistence type="predicted"/>
<evidence type="ECO:0000259" key="1">
    <source>
        <dbReference type="SMART" id="SM00382"/>
    </source>
</evidence>
<dbReference type="HOGENOM" id="CLU_938953_0_0_10"/>
<dbReference type="eggNOG" id="COG2842">
    <property type="taxonomic scope" value="Bacteria"/>
</dbReference>
<sequence>MKDTEKQAIADLLKAYCDLKGSQNKAAASLNAVSAATISQIFNGNWELITEEMWRNIAAQIGYDPRKWVVIQTQGYTRMYDLLQDAQENALVLAVTGDAGCGKSQAIQTYARQHRDVFVLSCSEYWNRKQFFAELLQVMGVEATGSTVAEMVSEAVYNLKRKATPIIVMDEADKLSDQVLYFFISLYNKLEDQCGIVICATDYLKKRITRGVKANRKGYKEIYSRVGRKFIPMPVVNNEDVAAVCIANGVTDRATIEEIIDDCECDLRRVKRRVHAAKKEALNGN</sequence>
<dbReference type="InterPro" id="IPR052026">
    <property type="entry name" value="ExeA_AAA_ATPase_DNA-bind"/>
</dbReference>
<reference evidence="3" key="1">
    <citation type="journal article" date="2013" name="Stand. Genomic Sci.">
        <title>Complete genome sequence of the bile-resistant pigment-producing anaerobe Alistipes finegoldii type strain (AHN2437(T)).</title>
        <authorList>
            <person name="Mavromatis K."/>
            <person name="Stackebrandt E."/>
            <person name="Munk C."/>
            <person name="Lapidus A."/>
            <person name="Nolan M."/>
            <person name="Lucas S."/>
            <person name="Hammon N."/>
            <person name="Deshpande S."/>
            <person name="Cheng J.F."/>
            <person name="Tapia R."/>
            <person name="Goodwin L.A."/>
            <person name="Pitluck S."/>
            <person name="Liolios K."/>
            <person name="Pagani I."/>
            <person name="Ivanova N."/>
            <person name="Mikhailova N."/>
            <person name="Huntemann M."/>
            <person name="Pati A."/>
            <person name="Chen A."/>
            <person name="Palaniappan K."/>
            <person name="Land M."/>
            <person name="Hauser L."/>
            <person name="Rohde M."/>
            <person name="Gronow S."/>
            <person name="Goker M."/>
            <person name="Detter J.C."/>
            <person name="Bristow J."/>
            <person name="Eisen J.A."/>
            <person name="Markowitz V."/>
            <person name="Hugenholtz P."/>
            <person name="Kyrpides N.C."/>
            <person name="Klenk H.P."/>
            <person name="Woyke T."/>
        </authorList>
    </citation>
    <scope>NUCLEOTIDE SEQUENCE</scope>
    <source>
        <strain evidence="3">DSM 17242 / JCM 16770 / AHN 2437 / CCUG 46020 / CIP 107999</strain>
    </source>
</reference>
<dbReference type="KEGG" id="afd:Alfi_0800"/>
<dbReference type="EMBL" id="CP003274">
    <property type="protein sequence ID" value="AFL77174.1"/>
    <property type="molecule type" value="Genomic_DNA"/>
</dbReference>
<protein>
    <submittedName>
        <fullName evidence="2">ATPase family protein associated with various cellular activities (AAA)</fullName>
    </submittedName>
</protein>
<dbReference type="SUPFAM" id="SSF52540">
    <property type="entry name" value="P-loop containing nucleoside triphosphate hydrolases"/>
    <property type="match status" value="1"/>
</dbReference>